<dbReference type="EMBL" id="MU275930">
    <property type="protein sequence ID" value="KAI0046259.1"/>
    <property type="molecule type" value="Genomic_DNA"/>
</dbReference>
<organism evidence="1 2">
    <name type="scientific">Auriscalpium vulgare</name>
    <dbReference type="NCBI Taxonomy" id="40419"/>
    <lineage>
        <taxon>Eukaryota</taxon>
        <taxon>Fungi</taxon>
        <taxon>Dikarya</taxon>
        <taxon>Basidiomycota</taxon>
        <taxon>Agaricomycotina</taxon>
        <taxon>Agaricomycetes</taxon>
        <taxon>Russulales</taxon>
        <taxon>Auriscalpiaceae</taxon>
        <taxon>Auriscalpium</taxon>
    </lineage>
</organism>
<gene>
    <name evidence="1" type="ORF">FA95DRAFT_1607057</name>
</gene>
<dbReference type="Proteomes" id="UP000814033">
    <property type="component" value="Unassembled WGS sequence"/>
</dbReference>
<evidence type="ECO:0000313" key="1">
    <source>
        <dbReference type="EMBL" id="KAI0046259.1"/>
    </source>
</evidence>
<name>A0ACB8RQG3_9AGAM</name>
<accession>A0ACB8RQG3</accession>
<protein>
    <submittedName>
        <fullName evidence="1">Uncharacterized protein</fullName>
    </submittedName>
</protein>
<evidence type="ECO:0000313" key="2">
    <source>
        <dbReference type="Proteomes" id="UP000814033"/>
    </source>
</evidence>
<proteinExistence type="predicted"/>
<reference evidence="1" key="1">
    <citation type="submission" date="2021-02" db="EMBL/GenBank/DDBJ databases">
        <authorList>
            <consortium name="DOE Joint Genome Institute"/>
            <person name="Ahrendt S."/>
            <person name="Looney B.P."/>
            <person name="Miyauchi S."/>
            <person name="Morin E."/>
            <person name="Drula E."/>
            <person name="Courty P.E."/>
            <person name="Chicoki N."/>
            <person name="Fauchery L."/>
            <person name="Kohler A."/>
            <person name="Kuo A."/>
            <person name="Labutti K."/>
            <person name="Pangilinan J."/>
            <person name="Lipzen A."/>
            <person name="Riley R."/>
            <person name="Andreopoulos W."/>
            <person name="He G."/>
            <person name="Johnson J."/>
            <person name="Barry K.W."/>
            <person name="Grigoriev I.V."/>
            <person name="Nagy L."/>
            <person name="Hibbett D."/>
            <person name="Henrissat B."/>
            <person name="Matheny P.B."/>
            <person name="Labbe J."/>
            <person name="Martin F."/>
        </authorList>
    </citation>
    <scope>NUCLEOTIDE SEQUENCE</scope>
    <source>
        <strain evidence="1">FP105234-sp</strain>
    </source>
</reference>
<reference evidence="1" key="2">
    <citation type="journal article" date="2022" name="New Phytol.">
        <title>Evolutionary transition to the ectomycorrhizal habit in the genomes of a hyperdiverse lineage of mushroom-forming fungi.</title>
        <authorList>
            <person name="Looney B."/>
            <person name="Miyauchi S."/>
            <person name="Morin E."/>
            <person name="Drula E."/>
            <person name="Courty P.E."/>
            <person name="Kohler A."/>
            <person name="Kuo A."/>
            <person name="LaButti K."/>
            <person name="Pangilinan J."/>
            <person name="Lipzen A."/>
            <person name="Riley R."/>
            <person name="Andreopoulos W."/>
            <person name="He G."/>
            <person name="Johnson J."/>
            <person name="Nolan M."/>
            <person name="Tritt A."/>
            <person name="Barry K.W."/>
            <person name="Grigoriev I.V."/>
            <person name="Nagy L.G."/>
            <person name="Hibbett D."/>
            <person name="Henrissat B."/>
            <person name="Matheny P.B."/>
            <person name="Labbe J."/>
            <person name="Martin F.M."/>
        </authorList>
    </citation>
    <scope>NUCLEOTIDE SEQUENCE</scope>
    <source>
        <strain evidence="1">FP105234-sp</strain>
    </source>
</reference>
<sequence>MQFSTFSVFSIVAVVILSLQATAAPTLDSRSVLVPRCGGSWFRRSPACVDAAVLDEPAGEESA</sequence>
<keyword evidence="2" id="KW-1185">Reference proteome</keyword>
<comment type="caution">
    <text evidence="1">The sequence shown here is derived from an EMBL/GenBank/DDBJ whole genome shotgun (WGS) entry which is preliminary data.</text>
</comment>